<evidence type="ECO:0000256" key="9">
    <source>
        <dbReference type="ARBA" id="ARBA00023274"/>
    </source>
</evidence>
<dbReference type="CDD" id="cd01717">
    <property type="entry name" value="Sm_B"/>
    <property type="match status" value="1"/>
</dbReference>
<evidence type="ECO:0000259" key="12">
    <source>
        <dbReference type="PROSITE" id="PS52002"/>
    </source>
</evidence>
<dbReference type="AlphaFoldDB" id="A0A830HD69"/>
<keyword evidence="14" id="KW-1185">Reference proteome</keyword>
<accession>A0A830HD69</accession>
<reference evidence="13" key="1">
    <citation type="submission" date="2020-10" db="EMBL/GenBank/DDBJ databases">
        <title>Unveiling of a novel bifunctional photoreceptor, Dualchrome1, isolated from a cosmopolitan green alga.</title>
        <authorList>
            <person name="Suzuki S."/>
            <person name="Kawachi M."/>
        </authorList>
    </citation>
    <scope>NUCLEOTIDE SEQUENCE</scope>
    <source>
        <strain evidence="13">NIES 2893</strain>
    </source>
</reference>
<evidence type="ECO:0000256" key="7">
    <source>
        <dbReference type="ARBA" id="ARBA00023187"/>
    </source>
</evidence>
<comment type="caution">
    <text evidence="13">The sequence shown here is derived from an EMBL/GenBank/DDBJ whole genome shotgun (WGS) entry which is preliminary data.</text>
</comment>
<dbReference type="GO" id="GO:0046540">
    <property type="term" value="C:U4/U6 x U5 tri-snRNP complex"/>
    <property type="evidence" value="ECO:0007669"/>
    <property type="project" value="TreeGrafter"/>
</dbReference>
<protein>
    <recommendedName>
        <fullName evidence="10">Sm protein B</fullName>
    </recommendedName>
</protein>
<dbReference type="InterPro" id="IPR050914">
    <property type="entry name" value="snRNP_SmB/NAA38-like"/>
</dbReference>
<dbReference type="Proteomes" id="UP000660262">
    <property type="component" value="Unassembled WGS sequence"/>
</dbReference>
<dbReference type="GO" id="GO:0000398">
    <property type="term" value="P:mRNA splicing, via spliceosome"/>
    <property type="evidence" value="ECO:0007669"/>
    <property type="project" value="TreeGrafter"/>
</dbReference>
<keyword evidence="6" id="KW-0694">RNA-binding</keyword>
<feature type="compositionally biased region" description="Pro residues" evidence="11">
    <location>
        <begin position="150"/>
        <end position="195"/>
    </location>
</feature>
<comment type="subcellular location">
    <subcellularLocation>
        <location evidence="2">Cytoplasm</location>
    </subcellularLocation>
    <subcellularLocation>
        <location evidence="1">Nucleus</location>
    </subcellularLocation>
</comment>
<evidence type="ECO:0000313" key="14">
    <source>
        <dbReference type="Proteomes" id="UP000660262"/>
    </source>
</evidence>
<evidence type="ECO:0000256" key="4">
    <source>
        <dbReference type="ARBA" id="ARBA00022490"/>
    </source>
</evidence>
<name>A0A830HD69_9CHLO</name>
<evidence type="ECO:0000256" key="2">
    <source>
        <dbReference type="ARBA" id="ARBA00004496"/>
    </source>
</evidence>
<evidence type="ECO:0000256" key="5">
    <source>
        <dbReference type="ARBA" id="ARBA00022664"/>
    </source>
</evidence>
<evidence type="ECO:0000256" key="11">
    <source>
        <dbReference type="SAM" id="MobiDB-lite"/>
    </source>
</evidence>
<dbReference type="GO" id="GO:0005737">
    <property type="term" value="C:cytoplasm"/>
    <property type="evidence" value="ECO:0007669"/>
    <property type="project" value="UniProtKB-SubCell"/>
</dbReference>
<evidence type="ECO:0000256" key="1">
    <source>
        <dbReference type="ARBA" id="ARBA00004123"/>
    </source>
</evidence>
<sequence>MAISKTSKLLNYVNHRVRVTLQDGRALIGRFLAFDRHLNLVLADTEEIRLVGKHNASAAADANARSIRRVLGLVLVRGIEVVNLTIEGPPAAVHTPVVPAGGVPTGQGVARAVGRGAPPAPPRPASGAPAGLAGPVRGVGGPQPGFMMGAPPPGMPPPPFRPGMPPPPSMPPPPGMQPPPPGMPPPPPGMPPPPQ</sequence>
<dbReference type="GO" id="GO:0005687">
    <property type="term" value="C:U4 snRNP"/>
    <property type="evidence" value="ECO:0007669"/>
    <property type="project" value="TreeGrafter"/>
</dbReference>
<dbReference type="GO" id="GO:0005685">
    <property type="term" value="C:U1 snRNP"/>
    <property type="evidence" value="ECO:0007669"/>
    <property type="project" value="TreeGrafter"/>
</dbReference>
<evidence type="ECO:0000256" key="6">
    <source>
        <dbReference type="ARBA" id="ARBA00022884"/>
    </source>
</evidence>
<dbReference type="PROSITE" id="PS52002">
    <property type="entry name" value="SM"/>
    <property type="match status" value="1"/>
</dbReference>
<evidence type="ECO:0000313" key="13">
    <source>
        <dbReference type="EMBL" id="GHP03521.1"/>
    </source>
</evidence>
<feature type="region of interest" description="Disordered" evidence="11">
    <location>
        <begin position="113"/>
        <end position="195"/>
    </location>
</feature>
<dbReference type="PANTHER" id="PTHR10701">
    <property type="entry name" value="SMALL NUCLEAR RIBONUCLEOPROTEIN-ASSOCIATED PROTEIN B AND N"/>
    <property type="match status" value="1"/>
</dbReference>
<dbReference type="GO" id="GO:0070990">
    <property type="term" value="F:snRNP binding"/>
    <property type="evidence" value="ECO:0007669"/>
    <property type="project" value="TreeGrafter"/>
</dbReference>
<dbReference type="InterPro" id="IPR047575">
    <property type="entry name" value="Sm"/>
</dbReference>
<comment type="similarity">
    <text evidence="3">Belongs to the snRNP SmB/SmN family.</text>
</comment>
<dbReference type="GO" id="GO:0003723">
    <property type="term" value="F:RNA binding"/>
    <property type="evidence" value="ECO:0007669"/>
    <property type="project" value="UniProtKB-KW"/>
</dbReference>
<dbReference type="Pfam" id="PF01423">
    <property type="entry name" value="LSM"/>
    <property type="match status" value="1"/>
</dbReference>
<dbReference type="GO" id="GO:0005686">
    <property type="term" value="C:U2 snRNP"/>
    <property type="evidence" value="ECO:0007669"/>
    <property type="project" value="TreeGrafter"/>
</dbReference>
<keyword evidence="9" id="KW-0687">Ribonucleoprotein</keyword>
<dbReference type="InterPro" id="IPR001163">
    <property type="entry name" value="Sm_dom_euk/arc"/>
</dbReference>
<dbReference type="GO" id="GO:0071013">
    <property type="term" value="C:catalytic step 2 spliceosome"/>
    <property type="evidence" value="ECO:0007669"/>
    <property type="project" value="TreeGrafter"/>
</dbReference>
<keyword evidence="4" id="KW-0963">Cytoplasm</keyword>
<feature type="domain" description="Sm" evidence="12">
    <location>
        <begin position="4"/>
        <end position="90"/>
    </location>
</feature>
<keyword evidence="7" id="KW-0508">mRNA splicing</keyword>
<dbReference type="EMBL" id="BNJQ01000005">
    <property type="protein sequence ID" value="GHP03521.1"/>
    <property type="molecule type" value="Genomic_DNA"/>
</dbReference>
<evidence type="ECO:0000256" key="8">
    <source>
        <dbReference type="ARBA" id="ARBA00023242"/>
    </source>
</evidence>
<dbReference type="GO" id="GO:0071004">
    <property type="term" value="C:U2-type prespliceosome"/>
    <property type="evidence" value="ECO:0007669"/>
    <property type="project" value="TreeGrafter"/>
</dbReference>
<dbReference type="OrthoDB" id="2020720at2759"/>
<dbReference type="GO" id="GO:0005682">
    <property type="term" value="C:U5 snRNP"/>
    <property type="evidence" value="ECO:0007669"/>
    <property type="project" value="TreeGrafter"/>
</dbReference>
<gene>
    <name evidence="13" type="ORF">PPROV_000227600</name>
</gene>
<dbReference type="SUPFAM" id="SSF50182">
    <property type="entry name" value="Sm-like ribonucleoproteins"/>
    <property type="match status" value="1"/>
</dbReference>
<organism evidence="13 14">
    <name type="scientific">Pycnococcus provasolii</name>
    <dbReference type="NCBI Taxonomy" id="41880"/>
    <lineage>
        <taxon>Eukaryota</taxon>
        <taxon>Viridiplantae</taxon>
        <taxon>Chlorophyta</taxon>
        <taxon>Pseudoscourfieldiophyceae</taxon>
        <taxon>Pseudoscourfieldiales</taxon>
        <taxon>Pycnococcaceae</taxon>
        <taxon>Pycnococcus</taxon>
    </lineage>
</organism>
<keyword evidence="8" id="KW-0539">Nucleus</keyword>
<dbReference type="Gene3D" id="2.30.30.100">
    <property type="match status" value="1"/>
</dbReference>
<evidence type="ECO:0000256" key="3">
    <source>
        <dbReference type="ARBA" id="ARBA00009123"/>
    </source>
</evidence>
<proteinExistence type="inferred from homology"/>
<dbReference type="InterPro" id="IPR010920">
    <property type="entry name" value="LSM_dom_sf"/>
</dbReference>
<dbReference type="PANTHER" id="PTHR10701:SF0">
    <property type="entry name" value="SMALL NUCLEAR RIBONUCLEOPROTEIN-ASSOCIATED PROTEIN B"/>
    <property type="match status" value="1"/>
</dbReference>
<evidence type="ECO:0000256" key="10">
    <source>
        <dbReference type="ARBA" id="ARBA00041355"/>
    </source>
</evidence>
<feature type="compositionally biased region" description="Low complexity" evidence="11">
    <location>
        <begin position="125"/>
        <end position="136"/>
    </location>
</feature>
<keyword evidence="5" id="KW-0507">mRNA processing</keyword>
<dbReference type="SMART" id="SM00651">
    <property type="entry name" value="Sm"/>
    <property type="match status" value="1"/>
</dbReference>